<dbReference type="InterPro" id="IPR025315">
    <property type="entry name" value="DUF4220"/>
</dbReference>
<gene>
    <name evidence="3" type="ORF">WN944_023560</name>
</gene>
<dbReference type="Pfam" id="PF04578">
    <property type="entry name" value="DUF594"/>
    <property type="match status" value="1"/>
</dbReference>
<sequence length="721" mass="82891">MLNPIPESVKKIWDNWNIRGVILFSLSLQAVLVFFAPRRKATGNKLIISVIWSAYLLADWAANFGVGLITERARDTPTAEYSSKQQPAENNELLAFWATFFMLHLGGPDTITAFALEDNELWLRHLFGLIFQAVATVYIFLTSLPGNKLFFPTALVFTAGMIKYFERIRALYLASMEKFRDSALRGQVEHVERIRSLQQKNGNVVTRKQGDYLDVGCRYFKLFKSILVNLIPSFERLNYEEPLFDDFSPEKALEIIEVELNLVYEVLHTKIQVTHSVLGIILRLICFCSEVAALSVFYFQVEKHGFNQFDVCVTYTLFLGAIALDIIAFFMLVFSDWTFVALRNDDDKSRLGMFKNRIAAILRWFLILKRSRWHSHGGDKCEALTTPFLFRKWSGSVSGSSWMRYWLKGCPSRVPKVKSGLHLACRKVIHYLGIDRLIPCMAIATNKVIQFLHIYKIIALFDRSDIVYEIRIETSLSHKPLTKQLWQFIFDEIKGKAQSPETANKRKYSASGDCTLRELDTTDNLIALMLGISRIYVYFSINVSVAIWHVTTELLYYTAEEVSNEKTNNAREFSKILSDYMLYLLQFKPTMLNSAPCHTKFTLRDTRDAANEFFRKKSLEPSAGEFACEKIMLEPDLLFSDPHDRKEFSALEDATTLACELQMLGEDKKWEIVSKVWMEILSYGAIHSSPMTHAQQVSSGGELITFVWLLMHHFNLVEPQV</sequence>
<dbReference type="Proteomes" id="UP001428341">
    <property type="component" value="Unassembled WGS sequence"/>
</dbReference>
<feature type="transmembrane region" description="Helical" evidence="1">
    <location>
        <begin position="280"/>
        <end position="301"/>
    </location>
</feature>
<keyword evidence="1" id="KW-1133">Transmembrane helix</keyword>
<feature type="domain" description="DUF4220" evidence="2">
    <location>
        <begin position="52"/>
        <end position="397"/>
    </location>
</feature>
<dbReference type="EMBL" id="JBCGBO010000001">
    <property type="protein sequence ID" value="KAK9230588.1"/>
    <property type="molecule type" value="Genomic_DNA"/>
</dbReference>
<reference evidence="3 4" key="1">
    <citation type="submission" date="2024-05" db="EMBL/GenBank/DDBJ databases">
        <title>Haplotype-resolved chromosome-level genome assembly of Huyou (Citrus changshanensis).</title>
        <authorList>
            <person name="Miao C."/>
            <person name="Chen W."/>
            <person name="Wu Y."/>
            <person name="Wang L."/>
            <person name="Zhao S."/>
            <person name="Grierson D."/>
            <person name="Xu C."/>
            <person name="Chen K."/>
        </authorList>
    </citation>
    <scope>NUCLEOTIDE SEQUENCE [LARGE SCALE GENOMIC DNA]</scope>
    <source>
        <strain evidence="3">01-14</strain>
        <tissue evidence="3">Leaf</tissue>
    </source>
</reference>
<keyword evidence="4" id="KW-1185">Reference proteome</keyword>
<proteinExistence type="predicted"/>
<organism evidence="3 4">
    <name type="scientific">Citrus x changshan-huyou</name>
    <dbReference type="NCBI Taxonomy" id="2935761"/>
    <lineage>
        <taxon>Eukaryota</taxon>
        <taxon>Viridiplantae</taxon>
        <taxon>Streptophyta</taxon>
        <taxon>Embryophyta</taxon>
        <taxon>Tracheophyta</taxon>
        <taxon>Spermatophyta</taxon>
        <taxon>Magnoliopsida</taxon>
        <taxon>eudicotyledons</taxon>
        <taxon>Gunneridae</taxon>
        <taxon>Pentapetalae</taxon>
        <taxon>rosids</taxon>
        <taxon>malvids</taxon>
        <taxon>Sapindales</taxon>
        <taxon>Rutaceae</taxon>
        <taxon>Aurantioideae</taxon>
        <taxon>Citrus</taxon>
    </lineage>
</organism>
<feature type="transmembrane region" description="Helical" evidence="1">
    <location>
        <begin position="94"/>
        <end position="116"/>
    </location>
</feature>
<comment type="caution">
    <text evidence="3">The sequence shown here is derived from an EMBL/GenBank/DDBJ whole genome shotgun (WGS) entry which is preliminary data.</text>
</comment>
<evidence type="ECO:0000256" key="1">
    <source>
        <dbReference type="SAM" id="Phobius"/>
    </source>
</evidence>
<evidence type="ECO:0000313" key="4">
    <source>
        <dbReference type="Proteomes" id="UP001428341"/>
    </source>
</evidence>
<dbReference type="AlphaFoldDB" id="A0AAP0N2I4"/>
<feature type="transmembrane region" description="Helical" evidence="1">
    <location>
        <begin position="47"/>
        <end position="69"/>
    </location>
</feature>
<evidence type="ECO:0000259" key="2">
    <source>
        <dbReference type="Pfam" id="PF13968"/>
    </source>
</evidence>
<dbReference type="InterPro" id="IPR007658">
    <property type="entry name" value="DUF594"/>
</dbReference>
<feature type="transmembrane region" description="Helical" evidence="1">
    <location>
        <begin position="16"/>
        <end position="35"/>
    </location>
</feature>
<dbReference type="PANTHER" id="PTHR31325">
    <property type="entry name" value="OS01G0798800 PROTEIN-RELATED"/>
    <property type="match status" value="1"/>
</dbReference>
<name>A0AAP0N2I4_9ROSI</name>
<keyword evidence="1" id="KW-0472">Membrane</keyword>
<dbReference type="Pfam" id="PF13968">
    <property type="entry name" value="DUF4220"/>
    <property type="match status" value="1"/>
</dbReference>
<feature type="transmembrane region" description="Helical" evidence="1">
    <location>
        <begin position="123"/>
        <end position="143"/>
    </location>
</feature>
<accession>A0AAP0N2I4</accession>
<feature type="transmembrane region" description="Helical" evidence="1">
    <location>
        <begin position="313"/>
        <end position="334"/>
    </location>
</feature>
<keyword evidence="1" id="KW-0812">Transmembrane</keyword>
<protein>
    <recommendedName>
        <fullName evidence="2">DUF4220 domain-containing protein</fullName>
    </recommendedName>
</protein>
<evidence type="ECO:0000313" key="3">
    <source>
        <dbReference type="EMBL" id="KAK9230588.1"/>
    </source>
</evidence>